<evidence type="ECO:0000256" key="2">
    <source>
        <dbReference type="ARBA" id="ARBA00007254"/>
    </source>
</evidence>
<dbReference type="InterPro" id="IPR037673">
    <property type="entry name" value="MSC/AndL"/>
</dbReference>
<dbReference type="PROSITE" id="PS01327">
    <property type="entry name" value="MSCL"/>
    <property type="match status" value="1"/>
</dbReference>
<keyword evidence="5 10" id="KW-0812">Transmembrane</keyword>
<keyword evidence="6 10" id="KW-1133">Transmembrane helix</keyword>
<name>A0A2M9CLY8_9MICO</name>
<comment type="caution">
    <text evidence="11">The sequence shown here is derived from an EMBL/GenBank/DDBJ whole genome shotgun (WGS) entry which is preliminary data.</text>
</comment>
<evidence type="ECO:0000313" key="11">
    <source>
        <dbReference type="EMBL" id="PJJ72904.1"/>
    </source>
</evidence>
<evidence type="ECO:0000256" key="10">
    <source>
        <dbReference type="HAMAP-Rule" id="MF_00115"/>
    </source>
</evidence>
<dbReference type="InterPro" id="IPR036019">
    <property type="entry name" value="MscL_channel"/>
</dbReference>
<sequence length="153" mass="16085">MLKGFKEFLLRGNVVDLAVAVVIGTAFTAIVTSLVTNVFNPAIGALFNASTLDDALIVTIPSFTGDGADLRFGAVLGALLQFLIVAAVVYFVLVMPINHLKRVAFAKKEQGEKPVAADTPPTELELLKDIRDLIAKGQTAEGLGAGHDGKHTA</sequence>
<dbReference type="EMBL" id="PGFF01000001">
    <property type="protein sequence ID" value="PJJ72904.1"/>
    <property type="molecule type" value="Genomic_DNA"/>
</dbReference>
<dbReference type="PANTHER" id="PTHR30266">
    <property type="entry name" value="MECHANOSENSITIVE CHANNEL MSCL"/>
    <property type="match status" value="1"/>
</dbReference>
<accession>A0A2M9CLY8</accession>
<dbReference type="InterPro" id="IPR001185">
    <property type="entry name" value="MS_channel"/>
</dbReference>
<reference evidence="11 12" key="1">
    <citation type="submission" date="2017-11" db="EMBL/GenBank/DDBJ databases">
        <title>Genomic Encyclopedia of Archaeal and Bacterial Type Strains, Phase II (KMG-II): From Individual Species to Whole Genera.</title>
        <authorList>
            <person name="Goeker M."/>
        </authorList>
    </citation>
    <scope>NUCLEOTIDE SEQUENCE [LARGE SCALE GENOMIC DNA]</scope>
    <source>
        <strain evidence="11 12">DSM 27393</strain>
    </source>
</reference>
<evidence type="ECO:0000256" key="6">
    <source>
        <dbReference type="ARBA" id="ARBA00022989"/>
    </source>
</evidence>
<evidence type="ECO:0000256" key="7">
    <source>
        <dbReference type="ARBA" id="ARBA00023065"/>
    </source>
</evidence>
<keyword evidence="8 10" id="KW-0472">Membrane</keyword>
<dbReference type="NCBIfam" id="TIGR00220">
    <property type="entry name" value="mscL"/>
    <property type="match status" value="1"/>
</dbReference>
<dbReference type="PANTHER" id="PTHR30266:SF2">
    <property type="entry name" value="LARGE-CONDUCTANCE MECHANOSENSITIVE CHANNEL"/>
    <property type="match status" value="1"/>
</dbReference>
<comment type="subunit">
    <text evidence="10">Homopentamer.</text>
</comment>
<organism evidence="11 12">
    <name type="scientific">Diaminobutyricimonas aerilata</name>
    <dbReference type="NCBI Taxonomy" id="1162967"/>
    <lineage>
        <taxon>Bacteria</taxon>
        <taxon>Bacillati</taxon>
        <taxon>Actinomycetota</taxon>
        <taxon>Actinomycetes</taxon>
        <taxon>Micrococcales</taxon>
        <taxon>Microbacteriaceae</taxon>
        <taxon>Diaminobutyricimonas</taxon>
    </lineage>
</organism>
<gene>
    <name evidence="10" type="primary">mscL</name>
    <name evidence="11" type="ORF">CLV46_2482</name>
</gene>
<comment type="subcellular location">
    <subcellularLocation>
        <location evidence="1 10">Cell membrane</location>
        <topology evidence="1 10">Multi-pass membrane protein</topology>
    </subcellularLocation>
</comment>
<dbReference type="HAMAP" id="MF_00115">
    <property type="entry name" value="MscL"/>
    <property type="match status" value="1"/>
</dbReference>
<evidence type="ECO:0000256" key="5">
    <source>
        <dbReference type="ARBA" id="ARBA00022692"/>
    </source>
</evidence>
<evidence type="ECO:0000256" key="4">
    <source>
        <dbReference type="ARBA" id="ARBA00022475"/>
    </source>
</evidence>
<dbReference type="InterPro" id="IPR019823">
    <property type="entry name" value="Mechanosensitive_channel_CS"/>
</dbReference>
<feature type="transmembrane region" description="Helical" evidence="10">
    <location>
        <begin position="12"/>
        <end position="35"/>
    </location>
</feature>
<proteinExistence type="inferred from homology"/>
<dbReference type="Pfam" id="PF01741">
    <property type="entry name" value="MscL"/>
    <property type="match status" value="1"/>
</dbReference>
<dbReference type="SUPFAM" id="SSF81330">
    <property type="entry name" value="Gated mechanosensitive channel"/>
    <property type="match status" value="1"/>
</dbReference>
<dbReference type="Gene3D" id="1.10.1200.120">
    <property type="entry name" value="Large-conductance mechanosensitive channel, MscL, domain 1"/>
    <property type="match status" value="1"/>
</dbReference>
<dbReference type="PRINTS" id="PR01264">
    <property type="entry name" value="MECHCHANNEL"/>
</dbReference>
<dbReference type="OrthoDB" id="9810350at2"/>
<evidence type="ECO:0000313" key="12">
    <source>
        <dbReference type="Proteomes" id="UP000228758"/>
    </source>
</evidence>
<keyword evidence="3 10" id="KW-0813">Transport</keyword>
<keyword evidence="7 10" id="KW-0406">Ion transport</keyword>
<keyword evidence="12" id="KW-1185">Reference proteome</keyword>
<comment type="similarity">
    <text evidence="2 10">Belongs to the MscL family.</text>
</comment>
<evidence type="ECO:0000256" key="9">
    <source>
        <dbReference type="ARBA" id="ARBA00023303"/>
    </source>
</evidence>
<feature type="transmembrane region" description="Helical" evidence="10">
    <location>
        <begin position="72"/>
        <end position="93"/>
    </location>
</feature>
<dbReference type="GO" id="GO:0008381">
    <property type="term" value="F:mechanosensitive monoatomic ion channel activity"/>
    <property type="evidence" value="ECO:0007669"/>
    <property type="project" value="UniProtKB-UniRule"/>
</dbReference>
<protein>
    <recommendedName>
        <fullName evidence="10">Large-conductance mechanosensitive channel</fullName>
    </recommendedName>
</protein>
<evidence type="ECO:0000256" key="8">
    <source>
        <dbReference type="ARBA" id="ARBA00023136"/>
    </source>
</evidence>
<dbReference type="AlphaFoldDB" id="A0A2M9CLY8"/>
<dbReference type="Proteomes" id="UP000228758">
    <property type="component" value="Unassembled WGS sequence"/>
</dbReference>
<evidence type="ECO:0000256" key="3">
    <source>
        <dbReference type="ARBA" id="ARBA00022448"/>
    </source>
</evidence>
<evidence type="ECO:0000256" key="1">
    <source>
        <dbReference type="ARBA" id="ARBA00004651"/>
    </source>
</evidence>
<comment type="function">
    <text evidence="10">Channel that opens in response to stretch forces in the membrane lipid bilayer. May participate in the regulation of osmotic pressure changes within the cell.</text>
</comment>
<keyword evidence="9 10" id="KW-0407">Ion channel</keyword>
<keyword evidence="4 10" id="KW-1003">Cell membrane</keyword>
<dbReference type="RefSeq" id="WP_100365047.1">
    <property type="nucleotide sequence ID" value="NZ_PGFF01000001.1"/>
</dbReference>
<dbReference type="GO" id="GO:0005886">
    <property type="term" value="C:plasma membrane"/>
    <property type="evidence" value="ECO:0007669"/>
    <property type="project" value="UniProtKB-SubCell"/>
</dbReference>